<keyword evidence="9" id="KW-0067">ATP-binding</keyword>
<dbReference type="GO" id="GO:0006164">
    <property type="term" value="P:purine nucleotide biosynthetic process"/>
    <property type="evidence" value="ECO:0007669"/>
    <property type="project" value="UniProtKB-KW"/>
</dbReference>
<dbReference type="OrthoDB" id="5126881at2759"/>
<dbReference type="InterPro" id="IPR000559">
    <property type="entry name" value="Formate_THF_ligase"/>
</dbReference>
<keyword evidence="14" id="KW-1185">Reference proteome</keyword>
<dbReference type="PROSITE" id="PS00722">
    <property type="entry name" value="FTHFS_2"/>
    <property type="match status" value="1"/>
</dbReference>
<evidence type="ECO:0000256" key="2">
    <source>
        <dbReference type="ARBA" id="ARBA00011738"/>
    </source>
</evidence>
<dbReference type="InterPro" id="IPR020628">
    <property type="entry name" value="Formate_THF_ligase_CS"/>
</dbReference>
<protein>
    <recommendedName>
        <fullName evidence="3">formate--tetrahydrofolate ligase</fullName>
        <ecNumber evidence="3">6.3.4.3</ecNumber>
    </recommendedName>
</protein>
<gene>
    <name evidence="13" type="ORF">FCC1311_066632</name>
</gene>
<dbReference type="SUPFAM" id="SSF52540">
    <property type="entry name" value="P-loop containing nucleoside triphosphate hydrolases"/>
    <property type="match status" value="1"/>
</dbReference>
<dbReference type="Gene3D" id="1.10.8.770">
    <property type="match status" value="1"/>
</dbReference>
<evidence type="ECO:0000313" key="14">
    <source>
        <dbReference type="Proteomes" id="UP000241890"/>
    </source>
</evidence>
<evidence type="ECO:0000256" key="4">
    <source>
        <dbReference type="ARBA" id="ARBA00022563"/>
    </source>
</evidence>
<name>A0A2R5GRD6_9STRA</name>
<dbReference type="EC" id="6.3.4.3" evidence="3"/>
<dbReference type="HAMAP" id="MF_01543">
    <property type="entry name" value="FTHFS"/>
    <property type="match status" value="1"/>
</dbReference>
<keyword evidence="7" id="KW-0547">Nucleotide-binding</keyword>
<evidence type="ECO:0000256" key="11">
    <source>
        <dbReference type="ARBA" id="ARBA00023167"/>
    </source>
</evidence>
<evidence type="ECO:0000256" key="9">
    <source>
        <dbReference type="ARBA" id="ARBA00022840"/>
    </source>
</evidence>
<dbReference type="FunFam" id="3.10.410.10:FF:000001">
    <property type="entry name" value="Putative formate--tetrahydrofolate ligase"/>
    <property type="match status" value="1"/>
</dbReference>
<sequence length="641" mass="68205">MPAGGVGLVCKDPVPSDIEVSQTAVTPEHISAIAKEAGILEEELDLHGPYIGNVKLSVLERLKDAKQGNYVLVTGINPTSLGEGKSTTTIGLSQALGAHLDKKVFTNIRVPSAGPTFGVKGGASGGGYAQTIPMELFNINVPNLQISPVLAANNLIAAAIDARMYHEQTQTDEALFRRLCPNKNGTREFLPPMRKRLAKLGIDKTNPDDLTPEEASKFVRLDIDPETITWKRVVDTCDRHLRKITVGQAPSEQRGKERSTGFDIAVASECMAILALATSIRDLRERLGRIVVAYSRAGDPVTAEDLGVAGAAAVLMLDALQPSLMQTLEKTPVLVHAGPFANIAHGNSSLIADQIALKLVGEEGFVLTEAGFGADIGAEKFFNIKCRASGLKPDCAVIVATVRALKMHGGGPQVTPGKPLDRAYKEENLDLLAKGVGNLQHHVRNMNKFGVPTVCCINRFATDTDAEIDLVRQAALDAGAYDAVMANHWAEGGAGAVDLGSSVIKACADARAGKAGTGFKFLYPLEMSLRDKIQRISIEIYGASGVEFSDLANEQLDRYERLGYGNLPICVAKTHLSLSADPSKRGVPTDFTVTVREARASVGAGLILAMLGDIMTIPGLPTLPGFFNVDVTDDGQILGLF</sequence>
<comment type="subunit">
    <text evidence="2">Homodimer.</text>
</comment>
<organism evidence="13 14">
    <name type="scientific">Hondaea fermentalgiana</name>
    <dbReference type="NCBI Taxonomy" id="2315210"/>
    <lineage>
        <taxon>Eukaryota</taxon>
        <taxon>Sar</taxon>
        <taxon>Stramenopiles</taxon>
        <taxon>Bigyra</taxon>
        <taxon>Labyrinthulomycetes</taxon>
        <taxon>Thraustochytrida</taxon>
        <taxon>Thraustochytriidae</taxon>
        <taxon>Hondaea</taxon>
    </lineage>
</organism>
<evidence type="ECO:0000256" key="8">
    <source>
        <dbReference type="ARBA" id="ARBA00022755"/>
    </source>
</evidence>
<dbReference type="InParanoid" id="A0A2R5GRD6"/>
<evidence type="ECO:0000256" key="1">
    <source>
        <dbReference type="ARBA" id="ARBA00004777"/>
    </source>
</evidence>
<dbReference type="Gene3D" id="3.40.50.300">
    <property type="entry name" value="P-loop containing nucleotide triphosphate hydrolases"/>
    <property type="match status" value="2"/>
</dbReference>
<reference evidence="13 14" key="1">
    <citation type="submission" date="2017-12" db="EMBL/GenBank/DDBJ databases">
        <title>Sequencing, de novo assembly and annotation of complete genome of a new Thraustochytrid species, strain FCC1311.</title>
        <authorList>
            <person name="Sedici K."/>
            <person name="Godart F."/>
            <person name="Aiese Cigliano R."/>
            <person name="Sanseverino W."/>
            <person name="Barakat M."/>
            <person name="Ortet P."/>
            <person name="Marechal E."/>
            <person name="Cagnac O."/>
            <person name="Amato A."/>
        </authorList>
    </citation>
    <scope>NUCLEOTIDE SEQUENCE [LARGE SCALE GENOMIC DNA]</scope>
</reference>
<accession>A0A2R5GRD6</accession>
<keyword evidence="10" id="KW-0368">Histidine biosynthesis</keyword>
<keyword evidence="6" id="KW-0028">Amino-acid biosynthesis</keyword>
<comment type="pathway">
    <text evidence="1">One-carbon metabolism; tetrahydrofolate interconversion.</text>
</comment>
<dbReference type="GO" id="GO:0005524">
    <property type="term" value="F:ATP binding"/>
    <property type="evidence" value="ECO:0007669"/>
    <property type="project" value="UniProtKB-KW"/>
</dbReference>
<dbReference type="GO" id="GO:0005737">
    <property type="term" value="C:cytoplasm"/>
    <property type="evidence" value="ECO:0007669"/>
    <property type="project" value="UniProtKB-ARBA"/>
</dbReference>
<keyword evidence="8" id="KW-0658">Purine biosynthesis</keyword>
<comment type="catalytic activity">
    <reaction evidence="12">
        <text>(6R)-5,10-methylene-5,6,7,8-tetrahydrofolate + NADP(+) = (6R)-5,10-methenyltetrahydrofolate + NADPH</text>
        <dbReference type="Rhea" id="RHEA:22812"/>
        <dbReference type="ChEBI" id="CHEBI:15636"/>
        <dbReference type="ChEBI" id="CHEBI:57455"/>
        <dbReference type="ChEBI" id="CHEBI:57783"/>
        <dbReference type="ChEBI" id="CHEBI:58349"/>
        <dbReference type="EC" id="1.5.1.5"/>
    </reaction>
</comment>
<dbReference type="GO" id="GO:0004329">
    <property type="term" value="F:formate-tetrahydrofolate ligase activity"/>
    <property type="evidence" value="ECO:0007669"/>
    <property type="project" value="UniProtKB-EC"/>
</dbReference>
<dbReference type="FunFam" id="3.40.50.300:FF:001522">
    <property type="entry name" value="Probable MIS1-C1-tetrahydrofolate synthase, mitochondrial"/>
    <property type="match status" value="1"/>
</dbReference>
<evidence type="ECO:0000256" key="3">
    <source>
        <dbReference type="ARBA" id="ARBA00012295"/>
    </source>
</evidence>
<dbReference type="GO" id="GO:0035999">
    <property type="term" value="P:tetrahydrofolate interconversion"/>
    <property type="evidence" value="ECO:0007669"/>
    <property type="project" value="UniProtKB-UniPathway"/>
</dbReference>
<evidence type="ECO:0000256" key="7">
    <source>
        <dbReference type="ARBA" id="ARBA00022741"/>
    </source>
</evidence>
<dbReference type="Proteomes" id="UP000241890">
    <property type="component" value="Unassembled WGS sequence"/>
</dbReference>
<evidence type="ECO:0000256" key="5">
    <source>
        <dbReference type="ARBA" id="ARBA00022598"/>
    </source>
</evidence>
<comment type="caution">
    <text evidence="13">The sequence shown here is derived from an EMBL/GenBank/DDBJ whole genome shotgun (WGS) entry which is preliminary data.</text>
</comment>
<dbReference type="Pfam" id="PF01268">
    <property type="entry name" value="FTHFS"/>
    <property type="match status" value="1"/>
</dbReference>
<dbReference type="AlphaFoldDB" id="A0A2R5GRD6"/>
<keyword evidence="11" id="KW-0486">Methionine biosynthesis</keyword>
<dbReference type="GO" id="GO:0004488">
    <property type="term" value="F:methylenetetrahydrofolate dehydrogenase (NADP+) activity"/>
    <property type="evidence" value="ECO:0007669"/>
    <property type="project" value="UniProtKB-EC"/>
</dbReference>
<dbReference type="UniPathway" id="UPA00193"/>
<dbReference type="Gene3D" id="3.10.410.10">
    <property type="entry name" value="Formyltetrahydrofolate synthetase, domain 3"/>
    <property type="match status" value="1"/>
</dbReference>
<dbReference type="PROSITE" id="PS00721">
    <property type="entry name" value="FTHFS_1"/>
    <property type="match status" value="1"/>
</dbReference>
<dbReference type="EMBL" id="BEYU01000076">
    <property type="protein sequence ID" value="GBG30444.1"/>
    <property type="molecule type" value="Genomic_DNA"/>
</dbReference>
<dbReference type="GO" id="GO:0009086">
    <property type="term" value="P:methionine biosynthetic process"/>
    <property type="evidence" value="ECO:0007669"/>
    <property type="project" value="UniProtKB-KW"/>
</dbReference>
<evidence type="ECO:0000256" key="12">
    <source>
        <dbReference type="ARBA" id="ARBA00052194"/>
    </source>
</evidence>
<evidence type="ECO:0000256" key="6">
    <source>
        <dbReference type="ARBA" id="ARBA00022605"/>
    </source>
</evidence>
<dbReference type="CDD" id="cd00477">
    <property type="entry name" value="FTHFS"/>
    <property type="match status" value="1"/>
</dbReference>
<evidence type="ECO:0000256" key="10">
    <source>
        <dbReference type="ARBA" id="ARBA00023102"/>
    </source>
</evidence>
<dbReference type="InterPro" id="IPR027417">
    <property type="entry name" value="P-loop_NTPase"/>
</dbReference>
<dbReference type="GO" id="GO:0000105">
    <property type="term" value="P:L-histidine biosynthetic process"/>
    <property type="evidence" value="ECO:0007669"/>
    <property type="project" value="UniProtKB-KW"/>
</dbReference>
<evidence type="ECO:0000313" key="13">
    <source>
        <dbReference type="EMBL" id="GBG30444.1"/>
    </source>
</evidence>
<dbReference type="FunFam" id="1.10.8.770:FF:000001">
    <property type="entry name" value="Methylenetetrahydrofolate dehydrogenase (NADP+ dependent) 1 like"/>
    <property type="match status" value="1"/>
</dbReference>
<keyword evidence="5" id="KW-0436">Ligase</keyword>
<proteinExistence type="inferred from homology"/>
<keyword evidence="4" id="KW-0554">One-carbon metabolism</keyword>